<dbReference type="InterPro" id="IPR018647">
    <property type="entry name" value="SLFN_3-like_DNA/RNA_helicase"/>
</dbReference>
<protein>
    <recommendedName>
        <fullName evidence="1">AAA+ ATPase domain-containing protein</fullName>
    </recommendedName>
</protein>
<keyword evidence="3" id="KW-1185">Reference proteome</keyword>
<dbReference type="RefSeq" id="WP_209896843.1">
    <property type="nucleotide sequence ID" value="NZ_JAGGMR010000001.1"/>
</dbReference>
<dbReference type="Pfam" id="PF09848">
    <property type="entry name" value="SLFN-g3_helicase"/>
    <property type="match status" value="1"/>
</dbReference>
<dbReference type="EMBL" id="JAGGMR010000001">
    <property type="protein sequence ID" value="MBP2193616.1"/>
    <property type="molecule type" value="Genomic_DNA"/>
</dbReference>
<dbReference type="InterPro" id="IPR003593">
    <property type="entry name" value="AAA+_ATPase"/>
</dbReference>
<dbReference type="Proteomes" id="UP001519325">
    <property type="component" value="Unassembled WGS sequence"/>
</dbReference>
<dbReference type="SUPFAM" id="SSF52540">
    <property type="entry name" value="P-loop containing nucleoside triphosphate hydrolases"/>
    <property type="match status" value="1"/>
</dbReference>
<proteinExistence type="predicted"/>
<comment type="caution">
    <text evidence="2">The sequence shown here is derived from an EMBL/GenBank/DDBJ whole genome shotgun (WGS) entry which is preliminary data.</text>
</comment>
<gene>
    <name evidence="2" type="ORF">BJ987_006517</name>
</gene>
<dbReference type="Gene3D" id="3.40.50.300">
    <property type="entry name" value="P-loop containing nucleotide triphosphate hydrolases"/>
    <property type="match status" value="1"/>
</dbReference>
<reference evidence="2 3" key="1">
    <citation type="submission" date="2021-03" db="EMBL/GenBank/DDBJ databases">
        <title>Sequencing the genomes of 1000 actinobacteria strains.</title>
        <authorList>
            <person name="Klenk H.-P."/>
        </authorList>
    </citation>
    <scope>NUCLEOTIDE SEQUENCE [LARGE SCALE GENOMIC DNA]</scope>
    <source>
        <strain evidence="2 3">DSM 45516</strain>
    </source>
</reference>
<evidence type="ECO:0000313" key="3">
    <source>
        <dbReference type="Proteomes" id="UP001519325"/>
    </source>
</evidence>
<dbReference type="SMART" id="SM00382">
    <property type="entry name" value="AAA"/>
    <property type="match status" value="1"/>
</dbReference>
<dbReference type="InterPro" id="IPR027417">
    <property type="entry name" value="P-loop_NTPase"/>
</dbReference>
<evidence type="ECO:0000313" key="2">
    <source>
        <dbReference type="EMBL" id="MBP2193616.1"/>
    </source>
</evidence>
<sequence length="622" mass="69397">MKLRAFRTTAPEILALARQKKLVEAVAEGAGKKGTAAEQRSWQASLPALAKLLVKANLRGVTMLVECSVPGANKRIDVILAGTDPATSADRYVVVELKQWTDAHLGWDSELIVWTLLTRGDQLHPVDQVRGYCRYLQRDVAVLHESPNALHGAAFLHNAEVSDVEPLFLLKPDQFGRLFTGDQTDQFTDFLQERLAQASGDGGAATRLLESEIYRRKTLLGFSTGDLATTADTLVDNQRLAFEAVLSRISHAHGSRQKTVVLVSGGPGSGKSLIALSLLERLRADHRKVRYATGSEAITKTMRRIYGRQDRDLEEQITYYKNLAKMKGEWLDVVICDEAHRIRRTSTDRWTAGSQRSKRPQIDELIDAAKVPVFLLDENQVVRPDEVGTIDHIREHAARAGLPVFQINLDGQFRCGGSAAYDEWVLNLLGLRAFGPMPWKDDGKFTVRVAHLPQQMEDFLRAKITPAVTARITAGYCWDWTPEPDSAGALVEDIQIGDWSKPWNKYDPKIGKAHEPPPSWLWAHDPRGFDQVGCIYTAQGFEFNWAGVILGPEIGVEDGRLVVRRDANKDKALKSKRLFDEDFDILIRNTYKVLLTRGMQGVVIYAVDPATQEFISGLVESL</sequence>
<organism evidence="2 3">
    <name type="scientific">Nocardia goodfellowii</name>
    <dbReference type="NCBI Taxonomy" id="882446"/>
    <lineage>
        <taxon>Bacteria</taxon>
        <taxon>Bacillati</taxon>
        <taxon>Actinomycetota</taxon>
        <taxon>Actinomycetes</taxon>
        <taxon>Mycobacteriales</taxon>
        <taxon>Nocardiaceae</taxon>
        <taxon>Nocardia</taxon>
    </lineage>
</organism>
<name>A0ABS4QSL9_9NOCA</name>
<evidence type="ECO:0000259" key="1">
    <source>
        <dbReference type="SMART" id="SM00382"/>
    </source>
</evidence>
<feature type="domain" description="AAA+ ATPase" evidence="1">
    <location>
        <begin position="257"/>
        <end position="408"/>
    </location>
</feature>
<accession>A0ABS4QSL9</accession>